<dbReference type="InterPro" id="IPR053143">
    <property type="entry name" value="Arylsulfate_ST"/>
</dbReference>
<protein>
    <recommendedName>
        <fullName evidence="4">Arylsulfotransferase (ASST)</fullName>
    </recommendedName>
</protein>
<name>A0A517N4E1_9BACT</name>
<evidence type="ECO:0000313" key="2">
    <source>
        <dbReference type="EMBL" id="QDT01992.1"/>
    </source>
</evidence>
<evidence type="ECO:0000313" key="3">
    <source>
        <dbReference type="Proteomes" id="UP000318538"/>
    </source>
</evidence>
<dbReference type="InterPro" id="IPR011042">
    <property type="entry name" value="6-blade_b-propeller_TolB-like"/>
</dbReference>
<accession>A0A517N4E1</accession>
<dbReference type="KEGG" id="rlc:K227x_03630"/>
<dbReference type="AlphaFoldDB" id="A0A517N4E1"/>
<sequence length="311" mass="34020" precursor="true">MHHALTTIIFAAFATAGLVQAKQVDHSFLACGQQTYIMGADGKRTWTYPHSTRDGYVAADGTITLTLSRSKQHPGGAVVQIDPQGTESLLWKGTQAEVNSAQPTADGTYVITEAGPKPRLLEIDQDGKVLVQFPLDCQTKDNHHQTRMARKLDDGTYLAPHLFDFEVVHYSSDGKVLGRIDTTLPGDPDRKVHTWPFTAIRHGDGKTLVACTNGNQVIDFDADGKIVWQLTNDDLPGPWLQDPCGCQLLPNGNVVVACYAGGRKDVNAPKLFEVTPDKEVVWVFGDGKKSGIHHFQIIDTNGEPLKRPAMK</sequence>
<evidence type="ECO:0000256" key="1">
    <source>
        <dbReference type="SAM" id="SignalP"/>
    </source>
</evidence>
<gene>
    <name evidence="2" type="ORF">K227x_03630</name>
</gene>
<reference evidence="2 3" key="1">
    <citation type="submission" date="2019-02" db="EMBL/GenBank/DDBJ databases">
        <title>Deep-cultivation of Planctomycetes and their phenomic and genomic characterization uncovers novel biology.</title>
        <authorList>
            <person name="Wiegand S."/>
            <person name="Jogler M."/>
            <person name="Boedeker C."/>
            <person name="Pinto D."/>
            <person name="Vollmers J."/>
            <person name="Rivas-Marin E."/>
            <person name="Kohn T."/>
            <person name="Peeters S.H."/>
            <person name="Heuer A."/>
            <person name="Rast P."/>
            <person name="Oberbeckmann S."/>
            <person name="Bunk B."/>
            <person name="Jeske O."/>
            <person name="Meyerdierks A."/>
            <person name="Storesund J.E."/>
            <person name="Kallscheuer N."/>
            <person name="Luecker S."/>
            <person name="Lage O.M."/>
            <person name="Pohl T."/>
            <person name="Merkel B.J."/>
            <person name="Hornburger P."/>
            <person name="Mueller R.-W."/>
            <person name="Bruemmer F."/>
            <person name="Labrenz M."/>
            <person name="Spormann A.M."/>
            <person name="Op den Camp H."/>
            <person name="Overmann J."/>
            <person name="Amann R."/>
            <person name="Jetten M.S.M."/>
            <person name="Mascher T."/>
            <person name="Medema M.H."/>
            <person name="Devos D.P."/>
            <person name="Kaster A.-K."/>
            <person name="Ovreas L."/>
            <person name="Rohde M."/>
            <person name="Galperin M.Y."/>
            <person name="Jogler C."/>
        </authorList>
    </citation>
    <scope>NUCLEOTIDE SEQUENCE [LARGE SCALE GENOMIC DNA]</scope>
    <source>
        <strain evidence="2 3">K22_7</strain>
    </source>
</reference>
<proteinExistence type="predicted"/>
<dbReference type="RefSeq" id="WP_145167777.1">
    <property type="nucleotide sequence ID" value="NZ_CP036525.1"/>
</dbReference>
<dbReference type="OrthoDB" id="9769838at2"/>
<feature type="signal peptide" evidence="1">
    <location>
        <begin position="1"/>
        <end position="21"/>
    </location>
</feature>
<dbReference type="EMBL" id="CP036525">
    <property type="protein sequence ID" value="QDT01992.1"/>
    <property type="molecule type" value="Genomic_DNA"/>
</dbReference>
<dbReference type="Gene3D" id="2.120.10.30">
    <property type="entry name" value="TolB, C-terminal domain"/>
    <property type="match status" value="1"/>
</dbReference>
<evidence type="ECO:0008006" key="4">
    <source>
        <dbReference type="Google" id="ProtNLM"/>
    </source>
</evidence>
<dbReference type="Proteomes" id="UP000318538">
    <property type="component" value="Chromosome"/>
</dbReference>
<dbReference type="PANTHER" id="PTHR35340">
    <property type="entry name" value="PQQ ENZYME REPEAT PROTEIN-RELATED"/>
    <property type="match status" value="1"/>
</dbReference>
<feature type="chain" id="PRO_5021826176" description="Arylsulfotransferase (ASST)" evidence="1">
    <location>
        <begin position="22"/>
        <end position="311"/>
    </location>
</feature>
<keyword evidence="3" id="KW-1185">Reference proteome</keyword>
<keyword evidence="1" id="KW-0732">Signal</keyword>
<dbReference type="SUPFAM" id="SSF63829">
    <property type="entry name" value="Calcium-dependent phosphotriesterase"/>
    <property type="match status" value="1"/>
</dbReference>
<dbReference type="PANTHER" id="PTHR35340:SF5">
    <property type="entry name" value="ASST-DOMAIN-CONTAINING PROTEIN"/>
    <property type="match status" value="1"/>
</dbReference>
<organism evidence="2 3">
    <name type="scientific">Rubripirellula lacrimiformis</name>
    <dbReference type="NCBI Taxonomy" id="1930273"/>
    <lineage>
        <taxon>Bacteria</taxon>
        <taxon>Pseudomonadati</taxon>
        <taxon>Planctomycetota</taxon>
        <taxon>Planctomycetia</taxon>
        <taxon>Pirellulales</taxon>
        <taxon>Pirellulaceae</taxon>
        <taxon>Rubripirellula</taxon>
    </lineage>
</organism>